<feature type="compositionally biased region" description="Basic and acidic residues" evidence="1">
    <location>
        <begin position="79"/>
        <end position="97"/>
    </location>
</feature>
<dbReference type="AlphaFoldDB" id="A0A0A9YIX5"/>
<feature type="compositionally biased region" description="Basic and acidic residues" evidence="1">
    <location>
        <begin position="355"/>
        <end position="375"/>
    </location>
</feature>
<name>A0A0A9YIX5_LYGHE</name>
<feature type="region of interest" description="Disordered" evidence="1">
    <location>
        <begin position="536"/>
        <end position="596"/>
    </location>
</feature>
<feature type="region of interest" description="Disordered" evidence="1">
    <location>
        <begin position="1"/>
        <end position="110"/>
    </location>
</feature>
<feature type="compositionally biased region" description="Basic and acidic residues" evidence="1">
    <location>
        <begin position="308"/>
        <end position="322"/>
    </location>
</feature>
<feature type="region of interest" description="Disordered" evidence="1">
    <location>
        <begin position="157"/>
        <end position="178"/>
    </location>
</feature>
<reference evidence="2" key="2">
    <citation type="submission" date="2014-07" db="EMBL/GenBank/DDBJ databases">
        <authorList>
            <person name="Hull J."/>
        </authorList>
    </citation>
    <scope>NUCLEOTIDE SEQUENCE</scope>
</reference>
<evidence type="ECO:0000313" key="2">
    <source>
        <dbReference type="EMBL" id="JAG31053.1"/>
    </source>
</evidence>
<feature type="compositionally biased region" description="Basic and acidic residues" evidence="1">
    <location>
        <begin position="415"/>
        <end position="441"/>
    </location>
</feature>
<accession>A0A0A9YIX5</accession>
<feature type="compositionally biased region" description="Basic and acidic residues" evidence="1">
    <location>
        <begin position="392"/>
        <end position="402"/>
    </location>
</feature>
<gene>
    <name evidence="2" type="ORF">CM83_23765</name>
</gene>
<feature type="non-terminal residue" evidence="2">
    <location>
        <position position="596"/>
    </location>
</feature>
<feature type="non-terminal residue" evidence="2">
    <location>
        <position position="1"/>
    </location>
</feature>
<organism evidence="2">
    <name type="scientific">Lygus hesperus</name>
    <name type="common">Western plant bug</name>
    <dbReference type="NCBI Taxonomy" id="30085"/>
    <lineage>
        <taxon>Eukaryota</taxon>
        <taxon>Metazoa</taxon>
        <taxon>Ecdysozoa</taxon>
        <taxon>Arthropoda</taxon>
        <taxon>Hexapoda</taxon>
        <taxon>Insecta</taxon>
        <taxon>Pterygota</taxon>
        <taxon>Neoptera</taxon>
        <taxon>Paraneoptera</taxon>
        <taxon>Hemiptera</taxon>
        <taxon>Heteroptera</taxon>
        <taxon>Panheteroptera</taxon>
        <taxon>Cimicomorpha</taxon>
        <taxon>Miridae</taxon>
        <taxon>Mirini</taxon>
        <taxon>Lygus</taxon>
    </lineage>
</organism>
<evidence type="ECO:0000256" key="1">
    <source>
        <dbReference type="SAM" id="MobiDB-lite"/>
    </source>
</evidence>
<sequence length="596" mass="67213">YGPGVGKTGSPQGPASPQSLEYSDVSDASTSEGTSDSVLQSQIMSRGRETKVSSTPWRKPRGKSHEPQKAPAPWRKPRERSLDSQVDERGKKPEVQKPVKKIPPWAQKMERQKLQTLVSVEDSTKQDTETITKLKKQKTKEKTLVDSRETTEFKLEDDSSIMDLEQKQEQSSKSVPWTQEPFKLKRTITEKKPVGKEQVESVQLKPVKTTKIPDSQTPGIVTSEVPEKPKLIPWTQEGVKLKKPETKGQPQEPMRDEKPKVVPWTQEGVKLKKPMSKDQKPEDTGTGLPEPSDNDVSQKPKSVPWTEEQIKLKKPIAEAKADDELDLQPLRPGKEADKPGEVKVGKQEPVPWTKEQVKLKKTVTEKKTMEKEKLETVQLKPRKPSVTTNETTELKSTPDKQAETSTVPGESQPQKMKEPRELNKEEVPTQLTKSKDERIPRAMEGTGKSLQPEYETEEQESINTTKKTGIEKTISRKVSEGKLQESVQSVQELETLTLLDKGVTEIDDTRKIGKTRTVASRAQEQVKLEKYVTEEKISNKEELETSVLKSEEPKVVEGPKDTQVEDNKPEGADYDQGISKPEISKRRPWSQKPTPE</sequence>
<proteinExistence type="predicted"/>
<feature type="region of interest" description="Disordered" evidence="1">
    <location>
        <begin position="193"/>
        <end position="471"/>
    </location>
</feature>
<protein>
    <submittedName>
        <fullName evidence="2">Uncharacterized protein</fullName>
    </submittedName>
</protein>
<reference evidence="2" key="1">
    <citation type="journal article" date="2014" name="PLoS ONE">
        <title>Transcriptome-Based Identification of ABC Transporters in the Western Tarnished Plant Bug Lygus hesperus.</title>
        <authorList>
            <person name="Hull J.J."/>
            <person name="Chaney K."/>
            <person name="Geib S.M."/>
            <person name="Fabrick J.A."/>
            <person name="Brent C.S."/>
            <person name="Walsh D."/>
            <person name="Lavine L.C."/>
        </authorList>
    </citation>
    <scope>NUCLEOTIDE SEQUENCE</scope>
</reference>
<dbReference type="EMBL" id="GBHO01012551">
    <property type="protein sequence ID" value="JAG31053.1"/>
    <property type="molecule type" value="Transcribed_RNA"/>
</dbReference>
<feature type="compositionally biased region" description="Basic and acidic residues" evidence="1">
    <location>
        <begin position="332"/>
        <end position="346"/>
    </location>
</feature>
<feature type="compositionally biased region" description="Polar residues" evidence="1">
    <location>
        <begin position="403"/>
        <end position="414"/>
    </location>
</feature>
<feature type="compositionally biased region" description="Polar residues" evidence="1">
    <location>
        <begin position="9"/>
        <end position="44"/>
    </location>
</feature>
<feature type="compositionally biased region" description="Basic and acidic residues" evidence="1">
    <location>
        <begin position="536"/>
        <end position="571"/>
    </location>
</feature>